<keyword evidence="6 8" id="KW-0114">cAMP</keyword>
<dbReference type="GO" id="GO:0005952">
    <property type="term" value="C:cAMP-dependent protein kinase complex"/>
    <property type="evidence" value="ECO:0007669"/>
    <property type="project" value="InterPro"/>
</dbReference>
<dbReference type="CDD" id="cd12099">
    <property type="entry name" value="DD_RII_PKA"/>
    <property type="match status" value="1"/>
</dbReference>
<evidence type="ECO:0000256" key="6">
    <source>
        <dbReference type="ARBA" id="ARBA00023149"/>
    </source>
</evidence>
<dbReference type="PIRSF" id="PIRSF000548">
    <property type="entry name" value="PK_regulatory"/>
    <property type="match status" value="1"/>
</dbReference>
<evidence type="ECO:0000256" key="2">
    <source>
        <dbReference type="ARBA" id="ARBA00022553"/>
    </source>
</evidence>
<protein>
    <recommendedName>
        <fullName evidence="7">cAMP-dependent protein kinase type II regulatory subunit</fullName>
    </recommendedName>
</protein>
<dbReference type="InterPro" id="IPR050503">
    <property type="entry name" value="cAMP-dep_PK_reg_su-like"/>
</dbReference>
<dbReference type="PROSITE" id="PS50042">
    <property type="entry name" value="CNMP_BINDING_3"/>
    <property type="match status" value="2"/>
</dbReference>
<dbReference type="AlphaFoldDB" id="A0A0K2TXU9"/>
<dbReference type="KEGG" id="lsm:121122392"/>
<keyword evidence="5 8" id="KW-0547">Nucleotide-binding</keyword>
<proteinExistence type="inferred from homology"/>
<dbReference type="CDD" id="cd00038">
    <property type="entry name" value="CAP_ED"/>
    <property type="match status" value="2"/>
</dbReference>
<feature type="region of interest" description="Disordered" evidence="9">
    <location>
        <begin position="1"/>
        <end position="68"/>
    </location>
</feature>
<dbReference type="CTD" id="36041"/>
<evidence type="ECO:0000256" key="9">
    <source>
        <dbReference type="SAM" id="MobiDB-lite"/>
    </source>
</evidence>
<dbReference type="SUPFAM" id="SSF47391">
    <property type="entry name" value="Dimerization-anchoring domain of cAMP-dependent PK regulatory subunit"/>
    <property type="match status" value="1"/>
</dbReference>
<feature type="compositionally biased region" description="Low complexity" evidence="9">
    <location>
        <begin position="23"/>
        <end position="56"/>
    </location>
</feature>
<comment type="similarity">
    <text evidence="1">Belongs to the cAMP-dependent kinase regulatory chain family.</text>
</comment>
<dbReference type="InterPro" id="IPR014710">
    <property type="entry name" value="RmlC-like_jellyroll"/>
</dbReference>
<organism evidence="11">
    <name type="scientific">Lepeophtheirus salmonis</name>
    <name type="common">Salmon louse</name>
    <name type="synonym">Caligus salmonis</name>
    <dbReference type="NCBI Taxonomy" id="72036"/>
    <lineage>
        <taxon>Eukaryota</taxon>
        <taxon>Metazoa</taxon>
        <taxon>Ecdysozoa</taxon>
        <taxon>Arthropoda</taxon>
        <taxon>Crustacea</taxon>
        <taxon>Multicrustacea</taxon>
        <taxon>Hexanauplia</taxon>
        <taxon>Copepoda</taxon>
        <taxon>Siphonostomatoida</taxon>
        <taxon>Caligidae</taxon>
        <taxon>Lepeophtheirus</taxon>
    </lineage>
</organism>
<dbReference type="EMBL" id="HACA01013161">
    <property type="protein sequence ID" value="CDW30522.1"/>
    <property type="molecule type" value="Transcribed_RNA"/>
</dbReference>
<evidence type="ECO:0000313" key="11">
    <source>
        <dbReference type="EMBL" id="CDW30522.1"/>
    </source>
</evidence>
<reference evidence="11" key="1">
    <citation type="submission" date="2014-05" db="EMBL/GenBank/DDBJ databases">
        <authorList>
            <person name="Chronopoulou M."/>
        </authorList>
    </citation>
    <scope>NUCLEOTIDE SEQUENCE</scope>
    <source>
        <tissue evidence="11">Whole organism</tissue>
    </source>
</reference>
<dbReference type="FunFam" id="2.60.120.10:FF:000108">
    <property type="entry name" value="cAMP-dependent protein kinase type II regulatory subunit"/>
    <property type="match status" value="1"/>
</dbReference>
<dbReference type="Pfam" id="PF00027">
    <property type="entry name" value="cNMP_binding"/>
    <property type="match status" value="2"/>
</dbReference>
<dbReference type="GO" id="GO:0034236">
    <property type="term" value="F:protein kinase A catalytic subunit binding"/>
    <property type="evidence" value="ECO:0007669"/>
    <property type="project" value="TreeGrafter"/>
</dbReference>
<evidence type="ECO:0000256" key="3">
    <source>
        <dbReference type="ARBA" id="ARBA00022566"/>
    </source>
</evidence>
<dbReference type="GeneID" id="121122392"/>
<evidence type="ECO:0000256" key="5">
    <source>
        <dbReference type="ARBA" id="ARBA00022741"/>
    </source>
</evidence>
<dbReference type="PROSITE" id="PS00888">
    <property type="entry name" value="CNMP_BINDING_1"/>
    <property type="match status" value="2"/>
</dbReference>
<dbReference type="InterPro" id="IPR018488">
    <property type="entry name" value="cNMP-bd_CS"/>
</dbReference>
<dbReference type="PRINTS" id="PR00103">
    <property type="entry name" value="CAMPKINASE"/>
</dbReference>
<evidence type="ECO:0000256" key="8">
    <source>
        <dbReference type="PIRSR" id="PIRSR000548-1"/>
    </source>
</evidence>
<feature type="domain" description="Cyclic nucleotide-binding" evidence="10">
    <location>
        <begin position="310"/>
        <end position="429"/>
    </location>
</feature>
<evidence type="ECO:0000259" key="10">
    <source>
        <dbReference type="PROSITE" id="PS50042"/>
    </source>
</evidence>
<dbReference type="SUPFAM" id="SSF51206">
    <property type="entry name" value="cAMP-binding domain-like"/>
    <property type="match status" value="2"/>
</dbReference>
<dbReference type="GO" id="GO:0030552">
    <property type="term" value="F:cAMP binding"/>
    <property type="evidence" value="ECO:0007669"/>
    <property type="project" value="UniProtKB-KW"/>
</dbReference>
<name>A0A0K2TXU9_LEPSM</name>
<evidence type="ECO:0000256" key="1">
    <source>
        <dbReference type="ARBA" id="ARBA00005753"/>
    </source>
</evidence>
<feature type="domain" description="Cyclic nucleotide-binding" evidence="10">
    <location>
        <begin position="186"/>
        <end position="307"/>
    </location>
</feature>
<evidence type="ECO:0000256" key="7">
    <source>
        <dbReference type="ARBA" id="ARBA00067959"/>
    </source>
</evidence>
<feature type="binding site" evidence="8">
    <location>
        <position position="266"/>
    </location>
    <ligand>
        <name>3',5'-cyclic AMP</name>
        <dbReference type="ChEBI" id="CHEBI:58165"/>
        <label>1</label>
    </ligand>
</feature>
<dbReference type="Gene3D" id="2.60.120.10">
    <property type="entry name" value="Jelly Rolls"/>
    <property type="match status" value="2"/>
</dbReference>
<dbReference type="Gene3D" id="1.20.890.10">
    <property type="entry name" value="cAMP-dependent protein kinase regulatory subunit, dimerization-anchoring domain"/>
    <property type="match status" value="1"/>
</dbReference>
<sequence length="444" mass="50095">MNNPKGASARHSSYNFESNQSTNNNNNINNNEYSTTPTPTVVVTRESSSSNMSSSSGRQSPNNKRRDNNITEIPQELHDILLNFTVHYLIQRPGDVVDYALEYFSRLNRSRQSDEIQGHSEDESMISDEEIADAPVLTYRDTGRRKSVFAEAYNPEEDDTEEKTVVYPKSDQQRQSLLEAVRGSLLFRSLDQEQLGQVLDAMFERSVASGENIIRQGDDGDNFYIIESGIYDIYVKTGDSSGDKAIGNYDNTGSFGELALMYNMPRAATIKAVTDGLLWAMDRSTFRKIVLRNAFQKRQMYEKLLESVPLLSTLSPYERMNLADALVSRSFDSGEIIVKQGNVADGMYFIEDGRVSISMMNNDQEKFIKNQEKGEYFGELALVTHKPRAATVKAEGNVRLAFLDVKAFERLLGPCLELMEKNIPDYEEQIVRIFGSKAAISDVR</sequence>
<dbReference type="GO" id="GO:0005829">
    <property type="term" value="C:cytosol"/>
    <property type="evidence" value="ECO:0007669"/>
    <property type="project" value="TreeGrafter"/>
</dbReference>
<dbReference type="OrthoDB" id="417078at2759"/>
<dbReference type="InterPro" id="IPR012198">
    <property type="entry name" value="cAMP_dep_PK_reg_su"/>
</dbReference>
<dbReference type="SMART" id="SM00100">
    <property type="entry name" value="cNMP"/>
    <property type="match status" value="2"/>
</dbReference>
<dbReference type="InterPro" id="IPR018490">
    <property type="entry name" value="cNMP-bd_dom_sf"/>
</dbReference>
<feature type="binding site" evidence="8">
    <location>
        <position position="379"/>
    </location>
    <ligand>
        <name>3',5'-cyclic AMP</name>
        <dbReference type="ChEBI" id="CHEBI:58165"/>
        <label>2</label>
    </ligand>
</feature>
<feature type="binding site" evidence="8">
    <location>
        <position position="257"/>
    </location>
    <ligand>
        <name>3',5'-cyclic AMP</name>
        <dbReference type="ChEBI" id="CHEBI:58165"/>
        <label>1</label>
    </ligand>
</feature>
<feature type="compositionally biased region" description="Polar residues" evidence="9">
    <location>
        <begin position="1"/>
        <end position="22"/>
    </location>
</feature>
<evidence type="ECO:0000256" key="4">
    <source>
        <dbReference type="ARBA" id="ARBA00022737"/>
    </source>
</evidence>
<dbReference type="RefSeq" id="XP_040573301.1">
    <property type="nucleotide sequence ID" value="XM_040717367.2"/>
</dbReference>
<keyword evidence="3 8" id="KW-0116">cAMP-binding</keyword>
<dbReference type="PROSITE" id="PS00889">
    <property type="entry name" value="CNMP_BINDING_2"/>
    <property type="match status" value="2"/>
</dbReference>
<dbReference type="PANTHER" id="PTHR11635">
    <property type="entry name" value="CAMP-DEPENDENT PROTEIN KINASE REGULATORY CHAIN"/>
    <property type="match status" value="1"/>
</dbReference>
<keyword evidence="4" id="KW-0677">Repeat</keyword>
<accession>A0A0K2TXU9</accession>
<dbReference type="InterPro" id="IPR000595">
    <property type="entry name" value="cNMP-bd_dom"/>
</dbReference>
<dbReference type="FunFam" id="2.60.120.10:FF:000017">
    <property type="entry name" value="cAMP-dependent protein kinase type II regulatory subunit"/>
    <property type="match status" value="1"/>
</dbReference>
<feature type="binding site" evidence="8">
    <location>
        <position position="388"/>
    </location>
    <ligand>
        <name>3',5'-cyclic AMP</name>
        <dbReference type="ChEBI" id="CHEBI:58165"/>
        <label>2</label>
    </ligand>
</feature>
<dbReference type="PANTHER" id="PTHR11635:SF152">
    <property type="entry name" value="CAMP-DEPENDENT PROTEIN KINASE TYPE I REGULATORY SUBUNIT-RELATED"/>
    <property type="match status" value="1"/>
</dbReference>
<dbReference type="GO" id="GO:0004862">
    <property type="term" value="F:cAMP-dependent protein kinase inhibitor activity"/>
    <property type="evidence" value="ECO:0007669"/>
    <property type="project" value="TreeGrafter"/>
</dbReference>
<keyword evidence="2" id="KW-0597">Phosphoprotein</keyword>